<feature type="region of interest" description="Disordered" evidence="1">
    <location>
        <begin position="58"/>
        <end position="81"/>
    </location>
</feature>
<dbReference type="Proteomes" id="UP000294543">
    <property type="component" value="Unassembled WGS sequence"/>
</dbReference>
<evidence type="ECO:0000313" key="2">
    <source>
        <dbReference type="EMBL" id="TDD13959.1"/>
    </source>
</evidence>
<evidence type="ECO:0000313" key="3">
    <source>
        <dbReference type="Proteomes" id="UP000294543"/>
    </source>
</evidence>
<keyword evidence="2" id="KW-0378">Hydrolase</keyword>
<proteinExistence type="predicted"/>
<dbReference type="RefSeq" id="WP_132516037.1">
    <property type="nucleotide sequence ID" value="NZ_SMKP01000160.1"/>
</dbReference>
<protein>
    <submittedName>
        <fullName evidence="2">Alpha/beta hydrolase</fullName>
    </submittedName>
</protein>
<reference evidence="2 3" key="1">
    <citation type="submission" date="2019-03" db="EMBL/GenBank/DDBJ databases">
        <title>Draft genome sequences of novel Actinobacteria.</title>
        <authorList>
            <person name="Sahin N."/>
            <person name="Ay H."/>
            <person name="Saygin H."/>
        </authorList>
    </citation>
    <scope>NUCLEOTIDE SEQUENCE [LARGE SCALE GENOMIC DNA]</scope>
    <source>
        <strain evidence="2 3">KC712</strain>
    </source>
</reference>
<dbReference type="SUPFAM" id="SSF53474">
    <property type="entry name" value="alpha/beta-Hydrolases"/>
    <property type="match status" value="1"/>
</dbReference>
<dbReference type="Gene3D" id="3.40.50.1820">
    <property type="entry name" value="alpha/beta hydrolase"/>
    <property type="match status" value="1"/>
</dbReference>
<evidence type="ECO:0000256" key="1">
    <source>
        <dbReference type="SAM" id="MobiDB-lite"/>
    </source>
</evidence>
<keyword evidence="3" id="KW-1185">Reference proteome</keyword>
<dbReference type="OrthoDB" id="5495375at2"/>
<dbReference type="EMBL" id="SMKP01000160">
    <property type="protein sequence ID" value="TDD13959.1"/>
    <property type="molecule type" value="Genomic_DNA"/>
</dbReference>
<gene>
    <name evidence="2" type="ORF">E1294_39250</name>
</gene>
<name>A0A4R4W5Q0_9ACTN</name>
<dbReference type="AlphaFoldDB" id="A0A4R4W5Q0"/>
<dbReference type="GO" id="GO:0016787">
    <property type="term" value="F:hydrolase activity"/>
    <property type="evidence" value="ECO:0007669"/>
    <property type="project" value="UniProtKB-KW"/>
</dbReference>
<comment type="caution">
    <text evidence="2">The sequence shown here is derived from an EMBL/GenBank/DDBJ whole genome shotgun (WGS) entry which is preliminary data.</text>
</comment>
<accession>A0A4R4W5Q0</accession>
<dbReference type="InterPro" id="IPR029058">
    <property type="entry name" value="AB_hydrolase_fold"/>
</dbReference>
<sequence>MVATILAGRRPDRVTALVLINTGPSLDALIAAGSAAIGPTPWPPTDEQIRQFSRPARAQHAHDLRQGRVRPGTFHGSQAIPTSGLKTLRRKVVAA</sequence>
<organism evidence="2 3">
    <name type="scientific">Nonomuraea diastatica</name>
    <dbReference type="NCBI Taxonomy" id="1848329"/>
    <lineage>
        <taxon>Bacteria</taxon>
        <taxon>Bacillati</taxon>
        <taxon>Actinomycetota</taxon>
        <taxon>Actinomycetes</taxon>
        <taxon>Streptosporangiales</taxon>
        <taxon>Streptosporangiaceae</taxon>
        <taxon>Nonomuraea</taxon>
    </lineage>
</organism>